<dbReference type="InterPro" id="IPR002201">
    <property type="entry name" value="Glyco_trans_9"/>
</dbReference>
<dbReference type="InterPro" id="IPR051199">
    <property type="entry name" value="LPS_LOS_Heptosyltrfase"/>
</dbReference>
<dbReference type="GO" id="GO:0008713">
    <property type="term" value="F:ADP-heptose-lipopolysaccharide heptosyltransferase activity"/>
    <property type="evidence" value="ECO:0007669"/>
    <property type="project" value="TreeGrafter"/>
</dbReference>
<gene>
    <name evidence="3" type="ORF">HF872_05610</name>
</gene>
<accession>A0A848BTG0</accession>
<keyword evidence="2 3" id="KW-0808">Transferase</keyword>
<comment type="caution">
    <text evidence="3">The sequence shown here is derived from an EMBL/GenBank/DDBJ whole genome shotgun (WGS) entry which is preliminary data.</text>
</comment>
<dbReference type="CDD" id="cd03789">
    <property type="entry name" value="GT9_LPS_heptosyltransferase"/>
    <property type="match status" value="1"/>
</dbReference>
<dbReference type="Gene3D" id="3.40.50.2000">
    <property type="entry name" value="Glycogen Phosphorylase B"/>
    <property type="match status" value="2"/>
</dbReference>
<dbReference type="RefSeq" id="WP_170087485.1">
    <property type="nucleotide sequence ID" value="NZ_JABAFG010000007.1"/>
</dbReference>
<organism evidence="3 4">
    <name type="scientific">Megasphaera hexanoica</name>
    <dbReference type="NCBI Taxonomy" id="1675036"/>
    <lineage>
        <taxon>Bacteria</taxon>
        <taxon>Bacillati</taxon>
        <taxon>Bacillota</taxon>
        <taxon>Negativicutes</taxon>
        <taxon>Veillonellales</taxon>
        <taxon>Veillonellaceae</taxon>
        <taxon>Megasphaera</taxon>
    </lineage>
</organism>
<dbReference type="EMBL" id="JABAFG010000007">
    <property type="protein sequence ID" value="NME28098.1"/>
    <property type="molecule type" value="Genomic_DNA"/>
</dbReference>
<sequence length="352" mass="39914">MINLRHKKIIVTFLMHLGDLILITPFLQVLRRHATGSDITLVVDEKLADVVRYNPNIDHLVTVDKKGKDNSVGALWHIGRNLHRNHYDILINLHPNERTSFLAFAIHAREFDGMSHFLFRPFMHRYTRLDRTHLHAADMYINVLEQMGIEDRRNDGLQFLTCPAWEQTAHEFYAAQGVETGDKLIGFNIGSAVPQKRWPPRRFASVADYFSENGYRCVFFGGPMDIDMVREAAELMKYPPVIATGKFSLGELAAAIRWCSLFITNDSGPMHVAVSQKVPVVALYGPSNPMFYGPYTDKAIVLESTDHYEVGKSMKKIIKEGKYQGISVISAAQVIEAAEELLQRYPQQAAVL</sequence>
<proteinExistence type="predicted"/>
<keyword evidence="1" id="KW-0328">Glycosyltransferase</keyword>
<name>A0A848BTG0_9FIRM</name>
<dbReference type="GO" id="GO:0005829">
    <property type="term" value="C:cytosol"/>
    <property type="evidence" value="ECO:0007669"/>
    <property type="project" value="TreeGrafter"/>
</dbReference>
<protein>
    <submittedName>
        <fullName evidence="3">Glycosyltransferase family 9 protein</fullName>
    </submittedName>
</protein>
<reference evidence="3 4" key="1">
    <citation type="submission" date="2020-04" db="EMBL/GenBank/DDBJ databases">
        <authorList>
            <person name="Hitch T.C.A."/>
            <person name="Wylensek D."/>
            <person name="Clavel T."/>
        </authorList>
    </citation>
    <scope>NUCLEOTIDE SEQUENCE [LARGE SCALE GENOMIC DNA]</scope>
    <source>
        <strain evidence="3 4">Oil-RF-744-FAT-WT-6-1</strain>
    </source>
</reference>
<dbReference type="SUPFAM" id="SSF53756">
    <property type="entry name" value="UDP-Glycosyltransferase/glycogen phosphorylase"/>
    <property type="match status" value="1"/>
</dbReference>
<dbReference type="Pfam" id="PF01075">
    <property type="entry name" value="Glyco_transf_9"/>
    <property type="match status" value="1"/>
</dbReference>
<evidence type="ECO:0000256" key="1">
    <source>
        <dbReference type="ARBA" id="ARBA00022676"/>
    </source>
</evidence>
<dbReference type="PANTHER" id="PTHR30160">
    <property type="entry name" value="TETRAACYLDISACCHARIDE 4'-KINASE-RELATED"/>
    <property type="match status" value="1"/>
</dbReference>
<dbReference type="AlphaFoldDB" id="A0A848BTG0"/>
<dbReference type="Proteomes" id="UP000591071">
    <property type="component" value="Unassembled WGS sequence"/>
</dbReference>
<evidence type="ECO:0000313" key="3">
    <source>
        <dbReference type="EMBL" id="NME28098.1"/>
    </source>
</evidence>
<evidence type="ECO:0000256" key="2">
    <source>
        <dbReference type="ARBA" id="ARBA00022679"/>
    </source>
</evidence>
<dbReference type="GO" id="GO:0009244">
    <property type="term" value="P:lipopolysaccharide core region biosynthetic process"/>
    <property type="evidence" value="ECO:0007669"/>
    <property type="project" value="TreeGrafter"/>
</dbReference>
<evidence type="ECO:0000313" key="4">
    <source>
        <dbReference type="Proteomes" id="UP000591071"/>
    </source>
</evidence>